<dbReference type="Gene3D" id="3.40.630.30">
    <property type="match status" value="1"/>
</dbReference>
<dbReference type="InterPro" id="IPR016181">
    <property type="entry name" value="Acyl_CoA_acyltransferase"/>
</dbReference>
<comment type="subunit">
    <text evidence="3">Homodimer.</text>
</comment>
<proteinExistence type="inferred from homology"/>
<feature type="region of interest" description="Disordered" evidence="9">
    <location>
        <begin position="1"/>
        <end position="38"/>
    </location>
</feature>
<dbReference type="AlphaFoldDB" id="A0A0L0T0J0"/>
<evidence type="ECO:0000313" key="12">
    <source>
        <dbReference type="Proteomes" id="UP000054350"/>
    </source>
</evidence>
<evidence type="ECO:0000256" key="7">
    <source>
        <dbReference type="ARBA" id="ARBA00023315"/>
    </source>
</evidence>
<evidence type="ECO:0000256" key="3">
    <source>
        <dbReference type="ARBA" id="ARBA00011738"/>
    </source>
</evidence>
<protein>
    <recommendedName>
        <fullName evidence="8">Glucosamine 6-phosphate N-acetyltransferase</fullName>
        <ecNumber evidence="8">2.3.1.4</ecNumber>
    </recommendedName>
</protein>
<dbReference type="EC" id="2.3.1.4" evidence="8"/>
<dbReference type="STRING" id="578462.A0A0L0T0J0"/>
<comment type="pathway">
    <text evidence="8">Nucleotide-sugar biosynthesis; UDP-N-acetyl-alpha-D-glucosamine biosynthesis; N-acetyl-alpha-D-glucosamine 1-phosphate from alpha-D-glucosamine 6-phosphate (route I): step 1/2.</text>
</comment>
<gene>
    <name evidence="11" type="ORF">AMAG_13263</name>
</gene>
<evidence type="ECO:0000256" key="1">
    <source>
        <dbReference type="ARBA" id="ARBA00004184"/>
    </source>
</evidence>
<reference evidence="11 12" key="1">
    <citation type="submission" date="2009-11" db="EMBL/GenBank/DDBJ databases">
        <title>Annotation of Allomyces macrogynus ATCC 38327.</title>
        <authorList>
            <consortium name="The Broad Institute Genome Sequencing Platform"/>
            <person name="Russ C."/>
            <person name="Cuomo C."/>
            <person name="Burger G."/>
            <person name="Gray M.W."/>
            <person name="Holland P.W.H."/>
            <person name="King N."/>
            <person name="Lang F.B.F."/>
            <person name="Roger A.J."/>
            <person name="Ruiz-Trillo I."/>
            <person name="Young S.K."/>
            <person name="Zeng Q."/>
            <person name="Gargeya S."/>
            <person name="Fitzgerald M."/>
            <person name="Haas B."/>
            <person name="Abouelleil A."/>
            <person name="Alvarado L."/>
            <person name="Arachchi H.M."/>
            <person name="Berlin A."/>
            <person name="Chapman S.B."/>
            <person name="Gearin G."/>
            <person name="Goldberg J."/>
            <person name="Griggs A."/>
            <person name="Gujja S."/>
            <person name="Hansen M."/>
            <person name="Heiman D."/>
            <person name="Howarth C."/>
            <person name="Larimer J."/>
            <person name="Lui A."/>
            <person name="MacDonald P.J.P."/>
            <person name="McCowen C."/>
            <person name="Montmayeur A."/>
            <person name="Murphy C."/>
            <person name="Neiman D."/>
            <person name="Pearson M."/>
            <person name="Priest M."/>
            <person name="Roberts A."/>
            <person name="Saif S."/>
            <person name="Shea T."/>
            <person name="Sisk P."/>
            <person name="Stolte C."/>
            <person name="Sykes S."/>
            <person name="Wortman J."/>
            <person name="Nusbaum C."/>
            <person name="Birren B."/>
        </authorList>
    </citation>
    <scope>NUCLEOTIDE SEQUENCE [LARGE SCALE GENOMIC DNA]</scope>
    <source>
        <strain evidence="11 12">ATCC 38327</strain>
    </source>
</reference>
<dbReference type="Proteomes" id="UP000054350">
    <property type="component" value="Unassembled WGS sequence"/>
</dbReference>
<dbReference type="OrthoDB" id="10039976at2759"/>
<comment type="catalytic activity">
    <reaction evidence="8">
        <text>D-glucosamine 6-phosphate + acetyl-CoA = N-acetyl-D-glucosamine 6-phosphate + CoA + H(+)</text>
        <dbReference type="Rhea" id="RHEA:10292"/>
        <dbReference type="ChEBI" id="CHEBI:15378"/>
        <dbReference type="ChEBI" id="CHEBI:57287"/>
        <dbReference type="ChEBI" id="CHEBI:57288"/>
        <dbReference type="ChEBI" id="CHEBI:57513"/>
        <dbReference type="ChEBI" id="CHEBI:58725"/>
        <dbReference type="EC" id="2.3.1.4"/>
    </reaction>
</comment>
<dbReference type="PANTHER" id="PTHR13355:SF11">
    <property type="entry name" value="GLUCOSAMINE 6-PHOSPHATE N-ACETYLTRANSFERASE"/>
    <property type="match status" value="1"/>
</dbReference>
<evidence type="ECO:0000256" key="4">
    <source>
        <dbReference type="ARBA" id="ARBA00022679"/>
    </source>
</evidence>
<evidence type="ECO:0000259" key="10">
    <source>
        <dbReference type="PROSITE" id="PS51186"/>
    </source>
</evidence>
<name>A0A0L0T0J0_ALLM3</name>
<dbReference type="FunFam" id="3.40.630.30:FF:000048">
    <property type="entry name" value="Glucosamine 6-phosphate N-acetyltransferase"/>
    <property type="match status" value="1"/>
</dbReference>
<dbReference type="CDD" id="cd04301">
    <property type="entry name" value="NAT_SF"/>
    <property type="match status" value="1"/>
</dbReference>
<evidence type="ECO:0000256" key="6">
    <source>
        <dbReference type="ARBA" id="ARBA00023136"/>
    </source>
</evidence>
<keyword evidence="7 8" id="KW-0012">Acyltransferase</keyword>
<dbReference type="EMBL" id="GG745355">
    <property type="protein sequence ID" value="KNE68094.1"/>
    <property type="molecule type" value="Genomic_DNA"/>
</dbReference>
<comment type="subcellular location">
    <subcellularLocation>
        <location evidence="1">Endomembrane system</location>
        <topology evidence="1">Peripheral membrane protein</topology>
    </subcellularLocation>
    <subcellularLocation>
        <location evidence="2">Endoplasmic reticulum membrane</location>
    </subcellularLocation>
</comment>
<comment type="similarity">
    <text evidence="8">Belongs to the acetyltransferase family. GNA1 subfamily.</text>
</comment>
<dbReference type="SUPFAM" id="SSF55729">
    <property type="entry name" value="Acyl-CoA N-acyltransferases (Nat)"/>
    <property type="match status" value="1"/>
</dbReference>
<dbReference type="InterPro" id="IPR000182">
    <property type="entry name" value="GNAT_dom"/>
</dbReference>
<dbReference type="Pfam" id="PF00583">
    <property type="entry name" value="Acetyltransf_1"/>
    <property type="match status" value="1"/>
</dbReference>
<feature type="domain" description="N-acetyltransferase" evidence="10">
    <location>
        <begin position="68"/>
        <end position="214"/>
    </location>
</feature>
<dbReference type="GO" id="GO:0005789">
    <property type="term" value="C:endoplasmic reticulum membrane"/>
    <property type="evidence" value="ECO:0007669"/>
    <property type="project" value="UniProtKB-SubCell"/>
</dbReference>
<evidence type="ECO:0000256" key="2">
    <source>
        <dbReference type="ARBA" id="ARBA00004586"/>
    </source>
</evidence>
<evidence type="ECO:0000256" key="9">
    <source>
        <dbReference type="SAM" id="MobiDB-lite"/>
    </source>
</evidence>
<feature type="compositionally biased region" description="Low complexity" evidence="9">
    <location>
        <begin position="1"/>
        <end position="13"/>
    </location>
</feature>
<dbReference type="GO" id="GO:0004343">
    <property type="term" value="F:glucosamine 6-phosphate N-acetyltransferase activity"/>
    <property type="evidence" value="ECO:0007669"/>
    <property type="project" value="UniProtKB-UniRule"/>
</dbReference>
<dbReference type="eggNOG" id="KOG3396">
    <property type="taxonomic scope" value="Eukaryota"/>
</dbReference>
<dbReference type="InterPro" id="IPR039143">
    <property type="entry name" value="GNPNAT1-like"/>
</dbReference>
<organism evidence="11 12">
    <name type="scientific">Allomyces macrogynus (strain ATCC 38327)</name>
    <name type="common">Allomyces javanicus var. macrogynus</name>
    <dbReference type="NCBI Taxonomy" id="578462"/>
    <lineage>
        <taxon>Eukaryota</taxon>
        <taxon>Fungi</taxon>
        <taxon>Fungi incertae sedis</taxon>
        <taxon>Blastocladiomycota</taxon>
        <taxon>Blastocladiomycetes</taxon>
        <taxon>Blastocladiales</taxon>
        <taxon>Blastocladiaceae</taxon>
        <taxon>Allomyces</taxon>
    </lineage>
</organism>
<dbReference type="PROSITE" id="PS51186">
    <property type="entry name" value="GNAT"/>
    <property type="match status" value="1"/>
</dbReference>
<dbReference type="VEuPathDB" id="FungiDB:AMAG_13263"/>
<evidence type="ECO:0000256" key="8">
    <source>
        <dbReference type="RuleBase" id="RU365086"/>
    </source>
</evidence>
<keyword evidence="5" id="KW-0256">Endoplasmic reticulum</keyword>
<dbReference type="OMA" id="FRKCENQ"/>
<reference evidence="12" key="2">
    <citation type="submission" date="2009-11" db="EMBL/GenBank/DDBJ databases">
        <title>The Genome Sequence of Allomyces macrogynus strain ATCC 38327.</title>
        <authorList>
            <consortium name="The Broad Institute Genome Sequencing Platform"/>
            <person name="Russ C."/>
            <person name="Cuomo C."/>
            <person name="Shea T."/>
            <person name="Young S.K."/>
            <person name="Zeng Q."/>
            <person name="Koehrsen M."/>
            <person name="Haas B."/>
            <person name="Borodovsky M."/>
            <person name="Guigo R."/>
            <person name="Alvarado L."/>
            <person name="Berlin A."/>
            <person name="Borenstein D."/>
            <person name="Chen Z."/>
            <person name="Engels R."/>
            <person name="Freedman E."/>
            <person name="Gellesch M."/>
            <person name="Goldberg J."/>
            <person name="Griggs A."/>
            <person name="Gujja S."/>
            <person name="Heiman D."/>
            <person name="Hepburn T."/>
            <person name="Howarth C."/>
            <person name="Jen D."/>
            <person name="Larson L."/>
            <person name="Lewis B."/>
            <person name="Mehta T."/>
            <person name="Park D."/>
            <person name="Pearson M."/>
            <person name="Roberts A."/>
            <person name="Saif S."/>
            <person name="Shenoy N."/>
            <person name="Sisk P."/>
            <person name="Stolte C."/>
            <person name="Sykes S."/>
            <person name="Walk T."/>
            <person name="White J."/>
            <person name="Yandava C."/>
            <person name="Burger G."/>
            <person name="Gray M.W."/>
            <person name="Holland P.W.H."/>
            <person name="King N."/>
            <person name="Lang F.B.F."/>
            <person name="Roger A.J."/>
            <person name="Ruiz-Trillo I."/>
            <person name="Lander E."/>
            <person name="Nusbaum C."/>
        </authorList>
    </citation>
    <scope>NUCLEOTIDE SEQUENCE [LARGE SCALE GENOMIC DNA]</scope>
    <source>
        <strain evidence="12">ATCC 38327</strain>
    </source>
</reference>
<dbReference type="GO" id="GO:0006048">
    <property type="term" value="P:UDP-N-acetylglucosamine biosynthetic process"/>
    <property type="evidence" value="ECO:0007669"/>
    <property type="project" value="UniProtKB-UniRule"/>
</dbReference>
<keyword evidence="4 8" id="KW-0808">Transferase</keyword>
<sequence>MGAASSKILGGSKSKSRSTSQLAIEAAPPADAAPDTTTAAAPAAPAVAACFPPSLIDPDVQAALPDGYVIRPLEAADFDKGYLQLLAELTEVGSIERDAFNERFAYFQKHNDTYCPLVIEDTNVGKVVGAGTVVIEHKFLHELGKVGHIEDIVVDANQRGKKLGLRVIAALVFISKSLGSYKTILNCSEGNIGFYEKCGFTKKEVEMVMYHNKS</sequence>
<keyword evidence="12" id="KW-1185">Reference proteome</keyword>
<evidence type="ECO:0000256" key="5">
    <source>
        <dbReference type="ARBA" id="ARBA00022824"/>
    </source>
</evidence>
<keyword evidence="6" id="KW-0472">Membrane</keyword>
<accession>A0A0L0T0J0</accession>
<dbReference type="PANTHER" id="PTHR13355">
    <property type="entry name" value="GLUCOSAMINE 6-PHOSPHATE N-ACETYLTRANSFERASE"/>
    <property type="match status" value="1"/>
</dbReference>
<evidence type="ECO:0000313" key="11">
    <source>
        <dbReference type="EMBL" id="KNE68094.1"/>
    </source>
</evidence>
<dbReference type="UniPathway" id="UPA00113">
    <property type="reaction ID" value="UER00529"/>
</dbReference>
<feature type="compositionally biased region" description="Low complexity" evidence="9">
    <location>
        <begin position="26"/>
        <end position="38"/>
    </location>
</feature>